<dbReference type="RefSeq" id="WP_268902289.1">
    <property type="nucleotide sequence ID" value="NZ_JAKNQT010000004.1"/>
</dbReference>
<proteinExistence type="predicted"/>
<organism evidence="3 4">
    <name type="scientific">Vreelandella janggokensis</name>
    <dbReference type="NCBI Taxonomy" id="370767"/>
    <lineage>
        <taxon>Bacteria</taxon>
        <taxon>Pseudomonadati</taxon>
        <taxon>Pseudomonadota</taxon>
        <taxon>Gammaproteobacteria</taxon>
        <taxon>Oceanospirillales</taxon>
        <taxon>Halomonadaceae</taxon>
        <taxon>Vreelandella</taxon>
    </lineage>
</organism>
<evidence type="ECO:0000256" key="2">
    <source>
        <dbReference type="SAM" id="Phobius"/>
    </source>
</evidence>
<protein>
    <submittedName>
        <fullName evidence="3">Uncharacterized protein</fullName>
    </submittedName>
</protein>
<keyword evidence="2" id="KW-0812">Transmembrane</keyword>
<keyword evidence="2" id="KW-0472">Membrane</keyword>
<reference evidence="3 4" key="1">
    <citation type="submission" date="2022-02" db="EMBL/GenBank/DDBJ databases">
        <title>Study of halophilic communities from a Mexican lake.</title>
        <authorList>
            <person name="Hernandez-Soto L.M."/>
            <person name="Martinez-Abarca F."/>
            <person name="Ramirez-Saad H.C."/>
            <person name="Aguirre-Garrido J.F."/>
        </authorList>
    </citation>
    <scope>NUCLEOTIDE SEQUENCE [LARGE SCALE GENOMIC DNA]</scope>
    <source>
        <strain evidence="3 4">Hjan13</strain>
    </source>
</reference>
<name>A0ABT4IY89_9GAMM</name>
<comment type="caution">
    <text evidence="3">The sequence shown here is derived from an EMBL/GenBank/DDBJ whole genome shotgun (WGS) entry which is preliminary data.</text>
</comment>
<dbReference type="Proteomes" id="UP001321125">
    <property type="component" value="Unassembled WGS sequence"/>
</dbReference>
<evidence type="ECO:0000313" key="4">
    <source>
        <dbReference type="Proteomes" id="UP001321125"/>
    </source>
</evidence>
<accession>A0ABT4IY89</accession>
<feature type="transmembrane region" description="Helical" evidence="2">
    <location>
        <begin position="73"/>
        <end position="92"/>
    </location>
</feature>
<feature type="region of interest" description="Disordered" evidence="1">
    <location>
        <begin position="1"/>
        <end position="22"/>
    </location>
</feature>
<keyword evidence="4" id="KW-1185">Reference proteome</keyword>
<evidence type="ECO:0000256" key="1">
    <source>
        <dbReference type="SAM" id="MobiDB-lite"/>
    </source>
</evidence>
<sequence length="134" mass="14655">MFKTTPQNALPPMRAGERESRAGGEQYCLSPLPLPTDSEYAVDLAHIDVRYDKVTMDIRQGASPDSMMTAGHMLSVGVTAIMIIFLIIWVGIGGFPPNPQFAAAWGGGTLYRFPVCVYAQHSLDEYTTQAYASH</sequence>
<dbReference type="EMBL" id="JAKNQU010000007">
    <property type="protein sequence ID" value="MCZ0928650.1"/>
    <property type="molecule type" value="Genomic_DNA"/>
</dbReference>
<gene>
    <name evidence="3" type="ORF">L0635_16355</name>
</gene>
<keyword evidence="2" id="KW-1133">Transmembrane helix</keyword>
<evidence type="ECO:0000313" key="3">
    <source>
        <dbReference type="EMBL" id="MCZ0928650.1"/>
    </source>
</evidence>